<evidence type="ECO:0000313" key="9">
    <source>
        <dbReference type="Proteomes" id="UP000190831"/>
    </source>
</evidence>
<dbReference type="InterPro" id="IPR019383">
    <property type="entry name" value="Golgin_A_7/ERF4"/>
</dbReference>
<dbReference type="PANTHER" id="PTHR13254">
    <property type="entry name" value="GOLGI AUTOANTIGEN, GOLGIN SUBFAMILY A, 7"/>
    <property type="match status" value="1"/>
</dbReference>
<evidence type="ECO:0000256" key="1">
    <source>
        <dbReference type="ARBA" id="ARBA00004406"/>
    </source>
</evidence>
<dbReference type="EMBL" id="LT598491">
    <property type="protein sequence ID" value="SCW04581.1"/>
    <property type="molecule type" value="Genomic_DNA"/>
</dbReference>
<evidence type="ECO:0000256" key="6">
    <source>
        <dbReference type="ARBA" id="ARBA00023136"/>
    </source>
</evidence>
<dbReference type="InterPro" id="IPR051371">
    <property type="entry name" value="Ras_palmitoyltransferase"/>
</dbReference>
<dbReference type="STRING" id="4955.A0A1G4MLA7"/>
<dbReference type="GO" id="GO:0031211">
    <property type="term" value="C:endoplasmic reticulum palmitoyltransferase complex"/>
    <property type="evidence" value="ECO:0007669"/>
    <property type="project" value="TreeGrafter"/>
</dbReference>
<dbReference type="OMA" id="CITHFPN"/>
<organism evidence="8 9">
    <name type="scientific">Lachancea fermentati</name>
    <name type="common">Zygosaccharomyces fermentati</name>
    <dbReference type="NCBI Taxonomy" id="4955"/>
    <lineage>
        <taxon>Eukaryota</taxon>
        <taxon>Fungi</taxon>
        <taxon>Dikarya</taxon>
        <taxon>Ascomycota</taxon>
        <taxon>Saccharomycotina</taxon>
        <taxon>Saccharomycetes</taxon>
        <taxon>Saccharomycetales</taxon>
        <taxon>Saccharomycetaceae</taxon>
        <taxon>Lachancea</taxon>
    </lineage>
</organism>
<dbReference type="Pfam" id="PF10256">
    <property type="entry name" value="Erf4"/>
    <property type="match status" value="1"/>
</dbReference>
<sequence length="226" mass="26178">MNSTLNSAASKNHTIDDNQKLKPLFFNYHEFTVTQYTDLDGQLREHDEDQALCITHFPNVYEPIDSDLFSKTRIVRIPRRFDNSLDYPCFSNQLPGSEPAALVSYDEQFKFLPKGEYDGQIFGLSSVSPLSQYLSSKELSDIVDNVNDYLRRGYTTSSWWNILNNLVDTLTFNLWNSILIRVFDNPLSELEDYVHKINDSEPFKAKNLKIISPRRSGYLSVCFKHL</sequence>
<evidence type="ECO:0000256" key="5">
    <source>
        <dbReference type="ARBA" id="ARBA00022824"/>
    </source>
</evidence>
<dbReference type="OrthoDB" id="5377273at2759"/>
<dbReference type="AlphaFoldDB" id="A0A1G4MLA7"/>
<proteinExistence type="inferred from homology"/>
<dbReference type="Proteomes" id="UP000190831">
    <property type="component" value="Chromosome H"/>
</dbReference>
<protein>
    <recommendedName>
        <fullName evidence="4">Ras modification protein ERF4</fullName>
    </recommendedName>
</protein>
<feature type="domain" description="Golgin subfamily A member 7/ERF4" evidence="7">
    <location>
        <begin position="74"/>
        <end position="222"/>
    </location>
</feature>
<evidence type="ECO:0000313" key="8">
    <source>
        <dbReference type="EMBL" id="SCW04581.1"/>
    </source>
</evidence>
<dbReference type="GO" id="GO:0005789">
    <property type="term" value="C:endoplasmic reticulum membrane"/>
    <property type="evidence" value="ECO:0007669"/>
    <property type="project" value="UniProtKB-SubCell"/>
</dbReference>
<evidence type="ECO:0000256" key="3">
    <source>
        <dbReference type="ARBA" id="ARBA00011396"/>
    </source>
</evidence>
<gene>
    <name evidence="8" type="ORF">LAFE_0H16710G</name>
</gene>
<dbReference type="GO" id="GO:0006612">
    <property type="term" value="P:protein targeting to membrane"/>
    <property type="evidence" value="ECO:0007669"/>
    <property type="project" value="TreeGrafter"/>
</dbReference>
<evidence type="ECO:0000256" key="2">
    <source>
        <dbReference type="ARBA" id="ARBA00007732"/>
    </source>
</evidence>
<keyword evidence="6" id="KW-0472">Membrane</keyword>
<name>A0A1G4MLA7_LACFM</name>
<keyword evidence="5" id="KW-0256">Endoplasmic reticulum</keyword>
<keyword evidence="9" id="KW-1185">Reference proteome</keyword>
<dbReference type="PANTHER" id="PTHR13254:SF0">
    <property type="entry name" value="GOLGIN SUBFAMILY A MEMBER 7_ERF4 DOMAIN-CONTAINING PROTEIN"/>
    <property type="match status" value="1"/>
</dbReference>
<reference evidence="8 9" key="1">
    <citation type="submission" date="2016-03" db="EMBL/GenBank/DDBJ databases">
        <authorList>
            <person name="Devillers H."/>
        </authorList>
    </citation>
    <scope>NUCLEOTIDE SEQUENCE [LARGE SCALE GENOMIC DNA]</scope>
    <source>
        <strain evidence="8">CBS 6772</strain>
    </source>
</reference>
<comment type="subunit">
    <text evidence="3">Interacts with ERF2.</text>
</comment>
<comment type="subcellular location">
    <subcellularLocation>
        <location evidence="1">Endoplasmic reticulum membrane</location>
        <topology evidence="1">Peripheral membrane protein</topology>
    </subcellularLocation>
</comment>
<evidence type="ECO:0000256" key="4">
    <source>
        <dbReference type="ARBA" id="ARBA00018463"/>
    </source>
</evidence>
<comment type="similarity">
    <text evidence="2">Belongs to the ERF4 family.</text>
</comment>
<accession>A0A1G4MLA7</accession>
<evidence type="ECO:0000259" key="7">
    <source>
        <dbReference type="Pfam" id="PF10256"/>
    </source>
</evidence>